<proteinExistence type="predicted"/>
<dbReference type="AlphaFoldDB" id="A0A8J2ZKA5"/>
<dbReference type="Proteomes" id="UP000617145">
    <property type="component" value="Unassembled WGS sequence"/>
</dbReference>
<reference evidence="1" key="1">
    <citation type="journal article" date="2014" name="Int. J. Syst. Evol. Microbiol.">
        <title>Complete genome sequence of Corynebacterium casei LMG S-19264T (=DSM 44701T), isolated from a smear-ripened cheese.</title>
        <authorList>
            <consortium name="US DOE Joint Genome Institute (JGI-PGF)"/>
            <person name="Walter F."/>
            <person name="Albersmeier A."/>
            <person name="Kalinowski J."/>
            <person name="Ruckert C."/>
        </authorList>
    </citation>
    <scope>NUCLEOTIDE SEQUENCE</scope>
    <source>
        <strain evidence="1">CGMCC 1.15762</strain>
    </source>
</reference>
<organism evidence="1 2">
    <name type="scientific">Salipiger pallidus</name>
    <dbReference type="NCBI Taxonomy" id="1775170"/>
    <lineage>
        <taxon>Bacteria</taxon>
        <taxon>Pseudomonadati</taxon>
        <taxon>Pseudomonadota</taxon>
        <taxon>Alphaproteobacteria</taxon>
        <taxon>Rhodobacterales</taxon>
        <taxon>Roseobacteraceae</taxon>
        <taxon>Salipiger</taxon>
    </lineage>
</organism>
<reference evidence="1" key="2">
    <citation type="submission" date="2020-09" db="EMBL/GenBank/DDBJ databases">
        <authorList>
            <person name="Sun Q."/>
            <person name="Zhou Y."/>
        </authorList>
    </citation>
    <scope>NUCLEOTIDE SEQUENCE</scope>
    <source>
        <strain evidence="1">CGMCC 1.15762</strain>
    </source>
</reference>
<protein>
    <recommendedName>
        <fullName evidence="3">Sarcosine oxidase subunit gamma</fullName>
    </recommendedName>
</protein>
<gene>
    <name evidence="1" type="ORF">GCM10011415_24520</name>
</gene>
<accession>A0A8J2ZKA5</accession>
<name>A0A8J2ZKA5_9RHOB</name>
<evidence type="ECO:0000313" key="1">
    <source>
        <dbReference type="EMBL" id="GGG75072.1"/>
    </source>
</evidence>
<dbReference type="RefSeq" id="WP_188790500.1">
    <property type="nucleotide sequence ID" value="NZ_BMJV01000004.1"/>
</dbReference>
<dbReference type="EMBL" id="BMJV01000004">
    <property type="protein sequence ID" value="GGG75072.1"/>
    <property type="molecule type" value="Genomic_DNA"/>
</dbReference>
<evidence type="ECO:0008006" key="3">
    <source>
        <dbReference type="Google" id="ProtNLM"/>
    </source>
</evidence>
<keyword evidence="2" id="KW-1185">Reference proteome</keyword>
<dbReference type="Gene3D" id="3.30.1360.120">
    <property type="entry name" value="Probable tRNA modification gtpase trme, domain 1"/>
    <property type="match status" value="1"/>
</dbReference>
<sequence>MPDLSPLCALGAFDSRSERFGALRLTEVPDLGLVSIALRKGAEAPAPFGLALPGPGAWAEGATASALWTGPGQWLLELPGQGAADVVGLVAPEAPGCSLTEQTDGWACIEITSTAGAAPLEALRERLVNLAPGTLAPGHGTRTILHHMSVLVIRRAPDRLAVLGMRSAADSLWHALSETAARLETQE</sequence>
<evidence type="ECO:0000313" key="2">
    <source>
        <dbReference type="Proteomes" id="UP000617145"/>
    </source>
</evidence>
<dbReference type="InterPro" id="IPR027266">
    <property type="entry name" value="TrmE/GcvT-like"/>
</dbReference>
<comment type="caution">
    <text evidence="1">The sequence shown here is derived from an EMBL/GenBank/DDBJ whole genome shotgun (WGS) entry which is preliminary data.</text>
</comment>